<comment type="caution">
    <text evidence="4">The sequence shown here is derived from an EMBL/GenBank/DDBJ whole genome shotgun (WGS) entry which is preliminary data.</text>
</comment>
<proteinExistence type="predicted"/>
<evidence type="ECO:0000259" key="3">
    <source>
        <dbReference type="Pfam" id="PF25069"/>
    </source>
</evidence>
<dbReference type="InterPro" id="IPR055107">
    <property type="entry name" value="Med14_RM8"/>
</dbReference>
<dbReference type="OrthoDB" id="205099at2759"/>
<name>A0A8S3SUU7_MYTED</name>
<dbReference type="AlphaFoldDB" id="A0A8S3SUU7"/>
<evidence type="ECO:0000313" key="5">
    <source>
        <dbReference type="Proteomes" id="UP000683360"/>
    </source>
</evidence>
<dbReference type="GO" id="GO:0006357">
    <property type="term" value="P:regulation of transcription by RNA polymerase II"/>
    <property type="evidence" value="ECO:0007669"/>
    <property type="project" value="InterPro"/>
</dbReference>
<evidence type="ECO:0000313" key="4">
    <source>
        <dbReference type="EMBL" id="CAG2223379.1"/>
    </source>
</evidence>
<dbReference type="InterPro" id="IPR013947">
    <property type="entry name" value="Mediator_Med14"/>
</dbReference>
<accession>A0A8S3SUU7</accession>
<dbReference type="GO" id="GO:0070847">
    <property type="term" value="C:core mediator complex"/>
    <property type="evidence" value="ECO:0007669"/>
    <property type="project" value="TreeGrafter"/>
</dbReference>
<gene>
    <name evidence="4" type="ORF">MEDL_36655</name>
</gene>
<evidence type="ECO:0000259" key="2">
    <source>
        <dbReference type="Pfam" id="PF22983"/>
    </source>
</evidence>
<dbReference type="EMBL" id="CAJPWZ010001786">
    <property type="protein sequence ID" value="CAG2223379.1"/>
    <property type="molecule type" value="Genomic_DNA"/>
</dbReference>
<dbReference type="Pfam" id="PF25069">
    <property type="entry name" value="Med14_C"/>
    <property type="match status" value="1"/>
</dbReference>
<protein>
    <submittedName>
        <fullName evidence="4">MED14</fullName>
    </submittedName>
</protein>
<feature type="domain" description="Mediator of RNA polymerase II transcription subunit 14 RM8" evidence="2">
    <location>
        <begin position="116"/>
        <end position="178"/>
    </location>
</feature>
<dbReference type="GO" id="GO:0016592">
    <property type="term" value="C:mediator complex"/>
    <property type="evidence" value="ECO:0007669"/>
    <property type="project" value="InterPro"/>
</dbReference>
<dbReference type="Pfam" id="PF22983">
    <property type="entry name" value="RM8_Med14"/>
    <property type="match status" value="1"/>
</dbReference>
<feature type="domain" description="Mediator of RNA polymerase II transcription subunit 14 C-terminal" evidence="3">
    <location>
        <begin position="196"/>
        <end position="335"/>
    </location>
</feature>
<dbReference type="PANTHER" id="PTHR12809:SF2">
    <property type="entry name" value="MEDIATOR OF RNA POLYMERASE II TRANSCRIPTION SUBUNIT 14"/>
    <property type="match status" value="1"/>
</dbReference>
<feature type="region of interest" description="Disordered" evidence="1">
    <location>
        <begin position="66"/>
        <end position="102"/>
    </location>
</feature>
<organism evidence="4 5">
    <name type="scientific">Mytilus edulis</name>
    <name type="common">Blue mussel</name>
    <dbReference type="NCBI Taxonomy" id="6550"/>
    <lineage>
        <taxon>Eukaryota</taxon>
        <taxon>Metazoa</taxon>
        <taxon>Spiralia</taxon>
        <taxon>Lophotrochozoa</taxon>
        <taxon>Mollusca</taxon>
        <taxon>Bivalvia</taxon>
        <taxon>Autobranchia</taxon>
        <taxon>Pteriomorphia</taxon>
        <taxon>Mytilida</taxon>
        <taxon>Mytiloidea</taxon>
        <taxon>Mytilidae</taxon>
        <taxon>Mytilinae</taxon>
        <taxon>Mytilus</taxon>
    </lineage>
</organism>
<evidence type="ECO:0000256" key="1">
    <source>
        <dbReference type="SAM" id="MobiDB-lite"/>
    </source>
</evidence>
<dbReference type="PANTHER" id="PTHR12809">
    <property type="entry name" value="MEDIATOR COMPLEX SUBUNIT"/>
    <property type="match status" value="1"/>
</dbReference>
<reference evidence="4" key="1">
    <citation type="submission" date="2021-03" db="EMBL/GenBank/DDBJ databases">
        <authorList>
            <person name="Bekaert M."/>
        </authorList>
    </citation>
    <scope>NUCLEOTIDE SEQUENCE</scope>
</reference>
<dbReference type="GO" id="GO:0003712">
    <property type="term" value="F:transcription coregulator activity"/>
    <property type="evidence" value="ECO:0007669"/>
    <property type="project" value="InterPro"/>
</dbReference>
<dbReference type="Proteomes" id="UP000683360">
    <property type="component" value="Unassembled WGS sequence"/>
</dbReference>
<keyword evidence="5" id="KW-1185">Reference proteome</keyword>
<sequence length="337" mass="37198">MLQLLSKDHALLTGSPETWNCGLSSPSTNLIGTPSPATLLTGGSPAPPQQLQINSPGSFVPMPSPVSSFVTPQGPSLASRHGAATSPGHPALHSPQTMIKDGDLSKSSAEEELVTVPVQGTQPHVIQFKTEILQFRVSYNMNSFQSIHLNVQSTPDLREHWPAEVLEVVQQFFELKIACPPFKLNTVRAFCRLIGTPIRVLKDCIEIMRMELCPDNRHKWSVQWCLTVPPACAFVAPAGTPAVVFKKATGKMLFMLQFTKNVQQGGIEPQTIYTQLLYDINKNAIEQMQGPNSARQLHTPQYIAISQLLKRFSEAYQNSPECLVFPAVREILQKFES</sequence>
<dbReference type="InterPro" id="IPR056877">
    <property type="entry name" value="Med14_C"/>
</dbReference>